<evidence type="ECO:0000313" key="4">
    <source>
        <dbReference type="EMBL" id="NSX54623.1"/>
    </source>
</evidence>
<comment type="caution">
    <text evidence="4">The sequence shown here is derived from an EMBL/GenBank/DDBJ whole genome shotgun (WGS) entry which is preliminary data.</text>
</comment>
<evidence type="ECO:0000256" key="2">
    <source>
        <dbReference type="PROSITE-ProRule" id="PRU00169"/>
    </source>
</evidence>
<sequence>MRALIVEDDPIICELWTDSLESAGFEVVTCNGAKAAFPRLLEQKYDLFILDLFVEDGNTISLSDTITIRHPNAPIIMITGSSAFPNGDHRSVASGVDWILRKPVMPSELEAIATYLTKDTNQIIEDLSQEVFH</sequence>
<dbReference type="PANTHER" id="PTHR44591">
    <property type="entry name" value="STRESS RESPONSE REGULATOR PROTEIN 1"/>
    <property type="match status" value="1"/>
</dbReference>
<dbReference type="EMBL" id="JABUFE010000003">
    <property type="protein sequence ID" value="NSX54623.1"/>
    <property type="molecule type" value="Genomic_DNA"/>
</dbReference>
<organism evidence="4 5">
    <name type="scientific">Parasulfitobacter algicola</name>
    <dbReference type="NCBI Taxonomy" id="2614809"/>
    <lineage>
        <taxon>Bacteria</taxon>
        <taxon>Pseudomonadati</taxon>
        <taxon>Pseudomonadota</taxon>
        <taxon>Alphaproteobacteria</taxon>
        <taxon>Rhodobacterales</taxon>
        <taxon>Roseobacteraceae</taxon>
        <taxon>Parasulfitobacter</taxon>
    </lineage>
</organism>
<dbReference type="Gene3D" id="3.40.50.2300">
    <property type="match status" value="1"/>
</dbReference>
<protein>
    <submittedName>
        <fullName evidence="4">Response regulator</fullName>
    </submittedName>
</protein>
<feature type="modified residue" description="4-aspartylphosphate" evidence="2">
    <location>
        <position position="51"/>
    </location>
</feature>
<dbReference type="CDD" id="cd00156">
    <property type="entry name" value="REC"/>
    <property type="match status" value="1"/>
</dbReference>
<keyword evidence="5" id="KW-1185">Reference proteome</keyword>
<name>A0ABX2IWW6_9RHOB</name>
<dbReference type="SMART" id="SM00448">
    <property type="entry name" value="REC"/>
    <property type="match status" value="1"/>
</dbReference>
<dbReference type="InterPro" id="IPR011006">
    <property type="entry name" value="CheY-like_superfamily"/>
</dbReference>
<feature type="domain" description="Response regulatory" evidence="3">
    <location>
        <begin position="2"/>
        <end position="117"/>
    </location>
</feature>
<dbReference type="PROSITE" id="PS50110">
    <property type="entry name" value="RESPONSE_REGULATORY"/>
    <property type="match status" value="1"/>
</dbReference>
<evidence type="ECO:0000256" key="1">
    <source>
        <dbReference type="ARBA" id="ARBA00022553"/>
    </source>
</evidence>
<accession>A0ABX2IWW6</accession>
<dbReference type="RefSeq" id="WP_174136832.1">
    <property type="nucleotide sequence ID" value="NZ_JABUFE010000003.1"/>
</dbReference>
<keyword evidence="1 2" id="KW-0597">Phosphoprotein</keyword>
<evidence type="ECO:0000313" key="5">
    <source>
        <dbReference type="Proteomes" id="UP000777935"/>
    </source>
</evidence>
<dbReference type="Pfam" id="PF00072">
    <property type="entry name" value="Response_reg"/>
    <property type="match status" value="1"/>
</dbReference>
<dbReference type="Proteomes" id="UP000777935">
    <property type="component" value="Unassembled WGS sequence"/>
</dbReference>
<reference evidence="4 5" key="1">
    <citation type="submission" date="2020-06" db="EMBL/GenBank/DDBJ databases">
        <title>Sulfitobacter algicola sp. nov., isolated from green algae.</title>
        <authorList>
            <person name="Wang C."/>
        </authorList>
    </citation>
    <scope>NUCLEOTIDE SEQUENCE [LARGE SCALE GENOMIC DNA]</scope>
    <source>
        <strain evidence="4 5">1151</strain>
    </source>
</reference>
<evidence type="ECO:0000259" key="3">
    <source>
        <dbReference type="PROSITE" id="PS50110"/>
    </source>
</evidence>
<gene>
    <name evidence="4" type="ORF">HRQ87_07380</name>
</gene>
<proteinExistence type="predicted"/>
<dbReference type="PANTHER" id="PTHR44591:SF3">
    <property type="entry name" value="RESPONSE REGULATORY DOMAIN-CONTAINING PROTEIN"/>
    <property type="match status" value="1"/>
</dbReference>
<dbReference type="InterPro" id="IPR050595">
    <property type="entry name" value="Bact_response_regulator"/>
</dbReference>
<dbReference type="SUPFAM" id="SSF52172">
    <property type="entry name" value="CheY-like"/>
    <property type="match status" value="1"/>
</dbReference>
<dbReference type="InterPro" id="IPR001789">
    <property type="entry name" value="Sig_transdc_resp-reg_receiver"/>
</dbReference>